<organism evidence="2 3">
    <name type="scientific">Acinetobacter soli NIPH 2899</name>
    <dbReference type="NCBI Taxonomy" id="1217677"/>
    <lineage>
        <taxon>Bacteria</taxon>
        <taxon>Pseudomonadati</taxon>
        <taxon>Pseudomonadota</taxon>
        <taxon>Gammaproteobacteria</taxon>
        <taxon>Moraxellales</taxon>
        <taxon>Moraxellaceae</taxon>
        <taxon>Acinetobacter</taxon>
    </lineage>
</organism>
<feature type="transmembrane region" description="Helical" evidence="1">
    <location>
        <begin position="6"/>
        <end position="28"/>
    </location>
</feature>
<keyword evidence="1" id="KW-0472">Membrane</keyword>
<proteinExistence type="predicted"/>
<evidence type="ECO:0000256" key="1">
    <source>
        <dbReference type="SAM" id="Phobius"/>
    </source>
</evidence>
<keyword evidence="1" id="KW-0812">Transmembrane</keyword>
<dbReference type="Proteomes" id="UP000018433">
    <property type="component" value="Unassembled WGS sequence"/>
</dbReference>
<sequence length="350" mass="39689">MILELILKKLIIVVVLCLASLISLYLYFKPTKNYSIAELQQNGRLSNNELKQKQNSNNSDINIKSYIQSLTDFIDKAPFRQEDTHAILTRNSENIQKYLSDFSKLVDINIMNNNNLTNDEKLRILWELFKEYNWRGEDNAFKAIIKDHLMYLKNPNLIPDITSTYSDIAKLGEKSANARHDLLEILNSIDIDSKISANQNVIDTLSTDLRSINSRNEAQNLSDMAITLLYNYSKASDSNIIQDVVRAANNNSQASLSYMNSLFKLAITDTDSNHLQSLLQSNMSQSTKEDLNHSITFNLKENGSVQLSTIDQKSLAVLNQYLATAVNEKSGDNRDLQQVQIAVSKLLSQK</sequence>
<dbReference type="EMBL" id="APPV01000006">
    <property type="protein sequence ID" value="ENV60999.1"/>
    <property type="molecule type" value="Genomic_DNA"/>
</dbReference>
<keyword evidence="1" id="KW-1133">Transmembrane helix</keyword>
<comment type="caution">
    <text evidence="2">The sequence shown here is derived from an EMBL/GenBank/DDBJ whole genome shotgun (WGS) entry which is preliminary data.</text>
</comment>
<gene>
    <name evidence="2" type="ORF">F950_00244</name>
</gene>
<evidence type="ECO:0000313" key="3">
    <source>
        <dbReference type="Proteomes" id="UP000018433"/>
    </source>
</evidence>
<keyword evidence="3" id="KW-1185">Reference proteome</keyword>
<evidence type="ECO:0000313" key="2">
    <source>
        <dbReference type="EMBL" id="ENV60999.1"/>
    </source>
</evidence>
<protein>
    <submittedName>
        <fullName evidence="2">Uncharacterized protein</fullName>
    </submittedName>
</protein>
<reference evidence="2 3" key="1">
    <citation type="submission" date="2013-02" db="EMBL/GenBank/DDBJ databases">
        <title>The Genome Sequence of Acinetobacter soli NIPH 2899.</title>
        <authorList>
            <consortium name="The Broad Institute Genome Sequencing Platform"/>
            <consortium name="The Broad Institute Genome Sequencing Center for Infectious Disease"/>
            <person name="Cerqueira G."/>
            <person name="Feldgarden M."/>
            <person name="Courvalin P."/>
            <person name="Perichon B."/>
            <person name="Grillot-Courvalin C."/>
            <person name="Clermont D."/>
            <person name="Rocha E."/>
            <person name="Yoon E.-J."/>
            <person name="Nemec A."/>
            <person name="Walker B."/>
            <person name="Young S.K."/>
            <person name="Zeng Q."/>
            <person name="Gargeya S."/>
            <person name="Fitzgerald M."/>
            <person name="Haas B."/>
            <person name="Abouelleil A."/>
            <person name="Alvarado L."/>
            <person name="Arachchi H.M."/>
            <person name="Berlin A.M."/>
            <person name="Chapman S.B."/>
            <person name="Dewar J."/>
            <person name="Goldberg J."/>
            <person name="Griggs A."/>
            <person name="Gujja S."/>
            <person name="Hansen M."/>
            <person name="Howarth C."/>
            <person name="Imamovic A."/>
            <person name="Larimer J."/>
            <person name="McCowan C."/>
            <person name="Murphy C."/>
            <person name="Neiman D."/>
            <person name="Pearson M."/>
            <person name="Priest M."/>
            <person name="Roberts A."/>
            <person name="Saif S."/>
            <person name="Shea T."/>
            <person name="Sisk P."/>
            <person name="Sykes S."/>
            <person name="Wortman J."/>
            <person name="Nusbaum C."/>
            <person name="Birren B."/>
        </authorList>
    </citation>
    <scope>NUCLEOTIDE SEQUENCE [LARGE SCALE GENOMIC DNA]</scope>
    <source>
        <strain evidence="2 3">NIPH 2899</strain>
    </source>
</reference>
<accession>A0ABN0JZD7</accession>
<name>A0ABN0JZD7_9GAMM</name>